<dbReference type="Proteomes" id="UP000527143">
    <property type="component" value="Unassembled WGS sequence"/>
</dbReference>
<proteinExistence type="predicted"/>
<evidence type="ECO:0000313" key="1">
    <source>
        <dbReference type="EMBL" id="MBB5711495.1"/>
    </source>
</evidence>
<gene>
    <name evidence="1" type="ORF">FHT02_002741</name>
</gene>
<comment type="caution">
    <text evidence="1">The sequence shown here is derived from an EMBL/GenBank/DDBJ whole genome shotgun (WGS) entry which is preliminary data.</text>
</comment>
<keyword evidence="2" id="KW-1185">Reference proteome</keyword>
<dbReference type="AlphaFoldDB" id="A0A840YGR3"/>
<evidence type="ECO:0000313" key="2">
    <source>
        <dbReference type="Proteomes" id="UP000527143"/>
    </source>
</evidence>
<protein>
    <submittedName>
        <fullName evidence="1">Uncharacterized protein</fullName>
    </submittedName>
</protein>
<name>A0A840YGR3_9SPHN</name>
<sequence>MFRRRTAATLRQKQEVYRAMETVQYDPVQAAFEAQCG</sequence>
<organism evidence="1 2">
    <name type="scientific">Sphingomonas xinjiangensis</name>
    <dbReference type="NCBI Taxonomy" id="643568"/>
    <lineage>
        <taxon>Bacteria</taxon>
        <taxon>Pseudomonadati</taxon>
        <taxon>Pseudomonadota</taxon>
        <taxon>Alphaproteobacteria</taxon>
        <taxon>Sphingomonadales</taxon>
        <taxon>Sphingomonadaceae</taxon>
        <taxon>Sphingomonas</taxon>
    </lineage>
</organism>
<dbReference type="EMBL" id="JACIJF010000008">
    <property type="protein sequence ID" value="MBB5711495.1"/>
    <property type="molecule type" value="Genomic_DNA"/>
</dbReference>
<reference evidence="1 2" key="1">
    <citation type="submission" date="2020-08" db="EMBL/GenBank/DDBJ databases">
        <title>Genomic Encyclopedia of Type Strains, Phase IV (KMG-IV): sequencing the most valuable type-strain genomes for metagenomic binning, comparative biology and taxonomic classification.</title>
        <authorList>
            <person name="Goeker M."/>
        </authorList>
    </citation>
    <scope>NUCLEOTIDE SEQUENCE [LARGE SCALE GENOMIC DNA]</scope>
    <source>
        <strain evidence="1 2">DSM 26736</strain>
    </source>
</reference>
<accession>A0A840YGR3</accession>